<dbReference type="Proteomes" id="UP000053268">
    <property type="component" value="Unassembled WGS sequence"/>
</dbReference>
<proteinExistence type="predicted"/>
<organism evidence="1 2">
    <name type="scientific">Papilio xuthus</name>
    <name type="common">Asian swallowtail butterfly</name>
    <dbReference type="NCBI Taxonomy" id="66420"/>
    <lineage>
        <taxon>Eukaryota</taxon>
        <taxon>Metazoa</taxon>
        <taxon>Ecdysozoa</taxon>
        <taxon>Arthropoda</taxon>
        <taxon>Hexapoda</taxon>
        <taxon>Insecta</taxon>
        <taxon>Pterygota</taxon>
        <taxon>Neoptera</taxon>
        <taxon>Endopterygota</taxon>
        <taxon>Lepidoptera</taxon>
        <taxon>Glossata</taxon>
        <taxon>Ditrysia</taxon>
        <taxon>Papilionoidea</taxon>
        <taxon>Papilionidae</taxon>
        <taxon>Papilioninae</taxon>
        <taxon>Papilio</taxon>
    </lineage>
</organism>
<gene>
    <name evidence="1" type="ORF">RR46_05826</name>
</gene>
<keyword evidence="2" id="KW-1185">Reference proteome</keyword>
<dbReference type="AlphaFoldDB" id="A0A194PPB5"/>
<accession>A0A194PPB5</accession>
<evidence type="ECO:0000313" key="1">
    <source>
        <dbReference type="EMBL" id="KPI94574.1"/>
    </source>
</evidence>
<protein>
    <submittedName>
        <fullName evidence="1">Uncharacterized protein</fullName>
    </submittedName>
</protein>
<name>A0A194PPB5_PAPXU</name>
<sequence>MSVLAAYCSLPHSAARHNPALALAPVHNPRHNPAPDPTLSRQLALAAARSRSLMRPPKTPRAARMQKIRTRRVGDALRLSETCARTCSASL</sequence>
<dbReference type="EMBL" id="KQ459598">
    <property type="protein sequence ID" value="KPI94574.1"/>
    <property type="molecule type" value="Genomic_DNA"/>
</dbReference>
<evidence type="ECO:0000313" key="2">
    <source>
        <dbReference type="Proteomes" id="UP000053268"/>
    </source>
</evidence>
<reference evidence="1 2" key="1">
    <citation type="journal article" date="2015" name="Nat. Commun.">
        <title>Outbred genome sequencing and CRISPR/Cas9 gene editing in butterflies.</title>
        <authorList>
            <person name="Li X."/>
            <person name="Fan D."/>
            <person name="Zhang W."/>
            <person name="Liu G."/>
            <person name="Zhang L."/>
            <person name="Zhao L."/>
            <person name="Fang X."/>
            <person name="Chen L."/>
            <person name="Dong Y."/>
            <person name="Chen Y."/>
            <person name="Ding Y."/>
            <person name="Zhao R."/>
            <person name="Feng M."/>
            <person name="Zhu Y."/>
            <person name="Feng Y."/>
            <person name="Jiang X."/>
            <person name="Zhu D."/>
            <person name="Xiang H."/>
            <person name="Feng X."/>
            <person name="Li S."/>
            <person name="Wang J."/>
            <person name="Zhang G."/>
            <person name="Kronforst M.R."/>
            <person name="Wang W."/>
        </authorList>
    </citation>
    <scope>NUCLEOTIDE SEQUENCE [LARGE SCALE GENOMIC DNA]</scope>
    <source>
        <strain evidence="1">Ya'a_city_454_Px</strain>
        <tissue evidence="1">Whole body</tissue>
    </source>
</reference>